<evidence type="ECO:0000313" key="7">
    <source>
        <dbReference type="Proteomes" id="UP000295135"/>
    </source>
</evidence>
<dbReference type="InterPro" id="IPR017941">
    <property type="entry name" value="Rieske_2Fe-2S"/>
</dbReference>
<keyword evidence="3" id="KW-0408">Iron</keyword>
<keyword evidence="1" id="KW-0001">2Fe-2S</keyword>
<dbReference type="SUPFAM" id="SSF50022">
    <property type="entry name" value="ISP domain"/>
    <property type="match status" value="1"/>
</dbReference>
<name>A0A4R3JUH5_9PROT</name>
<proteinExistence type="predicted"/>
<reference evidence="6 7" key="1">
    <citation type="submission" date="2019-03" db="EMBL/GenBank/DDBJ databases">
        <title>Genomic Encyclopedia of Type Strains, Phase IV (KMG-IV): sequencing the most valuable type-strain genomes for metagenomic binning, comparative biology and taxonomic classification.</title>
        <authorList>
            <person name="Goeker M."/>
        </authorList>
    </citation>
    <scope>NUCLEOTIDE SEQUENCE [LARGE SCALE GENOMIC DNA]</scope>
    <source>
        <strain evidence="6 7">DSM 103923</strain>
    </source>
</reference>
<dbReference type="GO" id="GO:0051537">
    <property type="term" value="F:2 iron, 2 sulfur cluster binding"/>
    <property type="evidence" value="ECO:0007669"/>
    <property type="project" value="UniProtKB-KW"/>
</dbReference>
<comment type="caution">
    <text evidence="6">The sequence shown here is derived from an EMBL/GenBank/DDBJ whole genome shotgun (WGS) entry which is preliminary data.</text>
</comment>
<dbReference type="RefSeq" id="WP_126461386.1">
    <property type="nucleotide sequence ID" value="NZ_AP018721.1"/>
</dbReference>
<evidence type="ECO:0000256" key="4">
    <source>
        <dbReference type="ARBA" id="ARBA00023014"/>
    </source>
</evidence>
<evidence type="ECO:0000313" key="6">
    <source>
        <dbReference type="EMBL" id="TCS71467.1"/>
    </source>
</evidence>
<feature type="domain" description="Rieske" evidence="5">
    <location>
        <begin position="6"/>
        <end position="112"/>
    </location>
</feature>
<dbReference type="Pfam" id="PF00355">
    <property type="entry name" value="Rieske"/>
    <property type="match status" value="1"/>
</dbReference>
<evidence type="ECO:0000256" key="3">
    <source>
        <dbReference type="ARBA" id="ARBA00023004"/>
    </source>
</evidence>
<dbReference type="GO" id="GO:0046872">
    <property type="term" value="F:metal ion binding"/>
    <property type="evidence" value="ECO:0007669"/>
    <property type="project" value="UniProtKB-KW"/>
</dbReference>
<sequence length="114" mass="12592">MAENPRLICAASDLQDGGRGVRFEAQWGGQPTPAFVIRFKGRVYGYLNRCGHIPVELDFQPGEFFDDSRLYLVCATHGALYAPESGACLGGRCERRGLLPLEVIERDGGIYVKE</sequence>
<evidence type="ECO:0000256" key="1">
    <source>
        <dbReference type="ARBA" id="ARBA00022714"/>
    </source>
</evidence>
<gene>
    <name evidence="6" type="ORF">EDC61_10911</name>
</gene>
<evidence type="ECO:0000259" key="5">
    <source>
        <dbReference type="PROSITE" id="PS51296"/>
    </source>
</evidence>
<keyword evidence="4" id="KW-0411">Iron-sulfur</keyword>
<dbReference type="PANTHER" id="PTHR40261">
    <property type="match status" value="1"/>
</dbReference>
<dbReference type="InterPro" id="IPR036922">
    <property type="entry name" value="Rieske_2Fe-2S_sf"/>
</dbReference>
<protein>
    <submittedName>
        <fullName evidence="6">Nitrite reductase/ring-hydroxylating ferredoxin subunit</fullName>
    </submittedName>
</protein>
<accession>A0A4R3JUH5</accession>
<dbReference type="PANTHER" id="PTHR40261:SF1">
    <property type="entry name" value="RIESKE DOMAIN-CONTAINING PROTEIN"/>
    <property type="match status" value="1"/>
</dbReference>
<evidence type="ECO:0000256" key="2">
    <source>
        <dbReference type="ARBA" id="ARBA00022723"/>
    </source>
</evidence>
<dbReference type="Proteomes" id="UP000295135">
    <property type="component" value="Unassembled WGS sequence"/>
</dbReference>
<dbReference type="CDD" id="cd03467">
    <property type="entry name" value="Rieske"/>
    <property type="match status" value="1"/>
</dbReference>
<dbReference type="EMBL" id="SLZY01000009">
    <property type="protein sequence ID" value="TCS71467.1"/>
    <property type="molecule type" value="Genomic_DNA"/>
</dbReference>
<organism evidence="6 7">
    <name type="scientific">Sulfuritortus calidifontis</name>
    <dbReference type="NCBI Taxonomy" id="1914471"/>
    <lineage>
        <taxon>Bacteria</taxon>
        <taxon>Pseudomonadati</taxon>
        <taxon>Pseudomonadota</taxon>
        <taxon>Betaproteobacteria</taxon>
        <taxon>Nitrosomonadales</taxon>
        <taxon>Thiobacillaceae</taxon>
        <taxon>Sulfuritortus</taxon>
    </lineage>
</organism>
<dbReference type="OrthoDB" id="9794779at2"/>
<keyword evidence="7" id="KW-1185">Reference proteome</keyword>
<keyword evidence="2" id="KW-0479">Metal-binding</keyword>
<dbReference type="Gene3D" id="2.102.10.10">
    <property type="entry name" value="Rieske [2Fe-2S] iron-sulphur domain"/>
    <property type="match status" value="1"/>
</dbReference>
<dbReference type="PROSITE" id="PS51296">
    <property type="entry name" value="RIESKE"/>
    <property type="match status" value="1"/>
</dbReference>
<dbReference type="AlphaFoldDB" id="A0A4R3JUH5"/>